<accession>A0A967B1J0</accession>
<keyword evidence="2" id="KW-1185">Reference proteome</keyword>
<proteinExistence type="predicted"/>
<sequence>MSSADYIDLAETSERLGVSVQHVRRLAMSGEITKVARGLFDAHSVDAYRLSHPLVRTRAWAEHTAWGAIAILSGSDAPWLGTTQAARVRSTLRELTDPAHLAVRLRERARVHRLDAHHAAVSRLKNVLVVPDLSALGLAAASDGDVDGYLHRSDLAATIRALGLLPDPRGNATIRATGFDLAAVADIAERSPVLAALDATASVDPRLRGLAERALTDLLGAFQ</sequence>
<organism evidence="1 2">
    <name type="scientific">Metallococcus carri</name>
    <dbReference type="NCBI Taxonomy" id="1656884"/>
    <lineage>
        <taxon>Bacteria</taxon>
        <taxon>Bacillati</taxon>
        <taxon>Actinomycetota</taxon>
        <taxon>Actinomycetes</taxon>
        <taxon>Micrococcales</taxon>
        <taxon>Dermacoccaceae</taxon>
        <taxon>Metallococcus</taxon>
    </lineage>
</organism>
<dbReference type="AlphaFoldDB" id="A0A967B1J0"/>
<reference evidence="1" key="1">
    <citation type="submission" date="2020-03" db="EMBL/GenBank/DDBJ databases">
        <title>Draft sequencing of Calidifontibacter sp. DB0510.</title>
        <authorList>
            <person name="Kim D.-U."/>
        </authorList>
    </citation>
    <scope>NUCLEOTIDE SEQUENCE</scope>
    <source>
        <strain evidence="1">DB0510</strain>
    </source>
</reference>
<comment type="caution">
    <text evidence="1">The sequence shown here is derived from an EMBL/GenBank/DDBJ whole genome shotgun (WGS) entry which is preliminary data.</text>
</comment>
<gene>
    <name evidence="1" type="ORF">G9U51_10930</name>
</gene>
<dbReference type="EMBL" id="JAAOIV010000007">
    <property type="protein sequence ID" value="NHN56289.1"/>
    <property type="molecule type" value="Genomic_DNA"/>
</dbReference>
<evidence type="ECO:0000313" key="1">
    <source>
        <dbReference type="EMBL" id="NHN56289.1"/>
    </source>
</evidence>
<dbReference type="Proteomes" id="UP000744769">
    <property type="component" value="Unassembled WGS sequence"/>
</dbReference>
<protein>
    <submittedName>
        <fullName evidence="1">Helix-turn-helix domain-containing protein</fullName>
    </submittedName>
</protein>
<name>A0A967B1J0_9MICO</name>
<dbReference type="RefSeq" id="WP_166196897.1">
    <property type="nucleotide sequence ID" value="NZ_JAAOIV010000007.1"/>
</dbReference>
<evidence type="ECO:0000313" key="2">
    <source>
        <dbReference type="Proteomes" id="UP000744769"/>
    </source>
</evidence>